<comment type="caution">
    <text evidence="2">The sequence shown here is derived from an EMBL/GenBank/DDBJ whole genome shotgun (WGS) entry which is preliminary data.</text>
</comment>
<evidence type="ECO:0000313" key="2">
    <source>
        <dbReference type="EMBL" id="ESU41387.1"/>
    </source>
</evidence>
<accession>V6TSS0</accession>
<sequence length="68" mass="7026">MVTIRQKMSLDGPAGRSDVDASAEPAVKSLSSDGETALMRAAACGDVAEVRRHLDKCGGETPVAGLRL</sequence>
<protein>
    <recommendedName>
        <fullName evidence="4">Ankyrin repeat protein</fullName>
    </recommendedName>
</protein>
<dbReference type="Proteomes" id="UP000018040">
    <property type="component" value="Unassembled WGS sequence"/>
</dbReference>
<feature type="region of interest" description="Disordered" evidence="1">
    <location>
        <begin position="1"/>
        <end position="25"/>
    </location>
</feature>
<organism evidence="2 3">
    <name type="scientific">Giardia intestinalis</name>
    <name type="common">Giardia lamblia</name>
    <dbReference type="NCBI Taxonomy" id="5741"/>
    <lineage>
        <taxon>Eukaryota</taxon>
        <taxon>Metamonada</taxon>
        <taxon>Diplomonadida</taxon>
        <taxon>Hexamitidae</taxon>
        <taxon>Giardiinae</taxon>
        <taxon>Giardia</taxon>
    </lineage>
</organism>
<gene>
    <name evidence="2" type="ORF">GSB_153861</name>
</gene>
<reference evidence="2 3" key="2">
    <citation type="journal article" date="2013" name="Genome Biol. Evol.">
        <title>Genome sequencing of Giardia lamblia genotypes A2 and B isolates (DH and GS) and comparative analysis with the genomes of genotypes A1 and E (WB and Pig).</title>
        <authorList>
            <person name="Adam R.D."/>
            <person name="Dahlstrom E.W."/>
            <person name="Martens C.A."/>
            <person name="Bruno D.P."/>
            <person name="Barbian K.D."/>
            <person name="Ricklefs S.M."/>
            <person name="Hernandez M.M."/>
            <person name="Narla N.P."/>
            <person name="Patel R.B."/>
            <person name="Porcella S.F."/>
            <person name="Nash T.E."/>
        </authorList>
    </citation>
    <scope>NUCLEOTIDE SEQUENCE [LARGE SCALE GENOMIC DNA]</scope>
    <source>
        <strain evidence="2 3">GS</strain>
    </source>
</reference>
<evidence type="ECO:0008006" key="4">
    <source>
        <dbReference type="Google" id="ProtNLM"/>
    </source>
</evidence>
<name>V6TSS0_GIAIN</name>
<dbReference type="AlphaFoldDB" id="V6TSS0"/>
<dbReference type="EMBL" id="AHHH01000130">
    <property type="protein sequence ID" value="ESU41387.1"/>
    <property type="molecule type" value="Genomic_DNA"/>
</dbReference>
<evidence type="ECO:0000313" key="3">
    <source>
        <dbReference type="Proteomes" id="UP000018040"/>
    </source>
</evidence>
<proteinExistence type="predicted"/>
<reference evidence="3" key="1">
    <citation type="submission" date="2012-02" db="EMBL/GenBank/DDBJ databases">
        <title>Genome sequencing of Giardia lamblia Genotypes A2 and B isolates (DH and GS) and comparative analysis with the genomes of Genotypes A1 and E (WB and Pig).</title>
        <authorList>
            <person name="Adam R."/>
            <person name="Dahlstrom E."/>
            <person name="Martens C."/>
            <person name="Bruno D."/>
            <person name="Barbian K."/>
            <person name="Porcella S.F."/>
            <person name="Nash T."/>
        </authorList>
    </citation>
    <scope>NUCLEOTIDE SEQUENCE</scope>
    <source>
        <strain evidence="3">GS</strain>
    </source>
</reference>
<evidence type="ECO:0000256" key="1">
    <source>
        <dbReference type="SAM" id="MobiDB-lite"/>
    </source>
</evidence>
<dbReference type="VEuPathDB" id="GiardiaDB:QR46_4729"/>